<keyword evidence="1" id="KW-0472">Membrane</keyword>
<evidence type="ECO:0000313" key="2">
    <source>
        <dbReference type="EMBL" id="SFE42750.1"/>
    </source>
</evidence>
<evidence type="ECO:0000313" key="3">
    <source>
        <dbReference type="Proteomes" id="UP000198716"/>
    </source>
</evidence>
<dbReference type="EMBL" id="FOMZ01000013">
    <property type="protein sequence ID" value="SFE42750.1"/>
    <property type="molecule type" value="Genomic_DNA"/>
</dbReference>
<dbReference type="AlphaFoldDB" id="A0A1I2AIU0"/>
<protein>
    <submittedName>
        <fullName evidence="2">Uncharacterized protein</fullName>
    </submittedName>
</protein>
<dbReference type="RefSeq" id="WP_217641750.1">
    <property type="nucleotide sequence ID" value="NZ_FOMZ01000013.1"/>
</dbReference>
<keyword evidence="1" id="KW-0812">Transmembrane</keyword>
<keyword evidence="1" id="KW-1133">Transmembrane helix</keyword>
<feature type="transmembrane region" description="Helical" evidence="1">
    <location>
        <begin position="12"/>
        <end position="32"/>
    </location>
</feature>
<organism evidence="2 3">
    <name type="scientific">Actinopolyspora alba</name>
    <dbReference type="NCBI Taxonomy" id="673379"/>
    <lineage>
        <taxon>Bacteria</taxon>
        <taxon>Bacillati</taxon>
        <taxon>Actinomycetota</taxon>
        <taxon>Actinomycetes</taxon>
        <taxon>Actinopolysporales</taxon>
        <taxon>Actinopolysporaceae</taxon>
        <taxon>Actinopolyspora</taxon>
        <taxon>Actinopolyspora alba group</taxon>
    </lineage>
</organism>
<reference evidence="3" key="1">
    <citation type="submission" date="2016-10" db="EMBL/GenBank/DDBJ databases">
        <authorList>
            <person name="Varghese N."/>
            <person name="Submissions S."/>
        </authorList>
    </citation>
    <scope>NUCLEOTIDE SEQUENCE [LARGE SCALE GENOMIC DNA]</scope>
    <source>
        <strain evidence="3">DSM 45004</strain>
    </source>
</reference>
<evidence type="ECO:0000256" key="1">
    <source>
        <dbReference type="SAM" id="Phobius"/>
    </source>
</evidence>
<sequence length="96" mass="10606">MGYGGMMGWIWVWPVLLVIALLVFAYLAMLFIGRGPVRWSGEDSSERPSARRILDEVRARGHRRGVSSPPRRARVMLLTGDAVSAVTGCGPERRPA</sequence>
<accession>A0A1I2AIU0</accession>
<name>A0A1I2AIU0_9ACTN</name>
<keyword evidence="3" id="KW-1185">Reference proteome</keyword>
<gene>
    <name evidence="2" type="ORF">SAMN04487819_11389</name>
</gene>
<dbReference type="Proteomes" id="UP000198716">
    <property type="component" value="Unassembled WGS sequence"/>
</dbReference>
<proteinExistence type="predicted"/>